<keyword evidence="3" id="KW-1185">Reference proteome</keyword>
<dbReference type="RefSeq" id="WP_257856180.1">
    <property type="nucleotide sequence ID" value="NZ_CP102514.1"/>
</dbReference>
<protein>
    <submittedName>
        <fullName evidence="2">NAD(P)/FAD-dependent oxidoreductase</fullName>
    </submittedName>
</protein>
<dbReference type="PANTHER" id="PTHR10668">
    <property type="entry name" value="PHYTOENE DEHYDROGENASE"/>
    <property type="match status" value="1"/>
</dbReference>
<organism evidence="2 3">
    <name type="scientific">Streptomyces yangpuensis</name>
    <dbReference type="NCBI Taxonomy" id="1648182"/>
    <lineage>
        <taxon>Bacteria</taxon>
        <taxon>Bacillati</taxon>
        <taxon>Actinomycetota</taxon>
        <taxon>Actinomycetes</taxon>
        <taxon>Kitasatosporales</taxon>
        <taxon>Streptomycetaceae</taxon>
        <taxon>Streptomyces</taxon>
    </lineage>
</organism>
<accession>A0ABY5PY44</accession>
<dbReference type="GeneID" id="95575298"/>
<feature type="region of interest" description="Disordered" evidence="1">
    <location>
        <begin position="475"/>
        <end position="496"/>
    </location>
</feature>
<dbReference type="EMBL" id="CP102514">
    <property type="protein sequence ID" value="UUY48842.1"/>
    <property type="molecule type" value="Genomic_DNA"/>
</dbReference>
<dbReference type="Pfam" id="PF13450">
    <property type="entry name" value="NAD_binding_8"/>
    <property type="match status" value="1"/>
</dbReference>
<feature type="compositionally biased region" description="Pro residues" evidence="1">
    <location>
        <begin position="475"/>
        <end position="485"/>
    </location>
</feature>
<gene>
    <name evidence="2" type="ORF">NRK68_17585</name>
</gene>
<dbReference type="InterPro" id="IPR036188">
    <property type="entry name" value="FAD/NAD-bd_sf"/>
</dbReference>
<name>A0ABY5PY44_9ACTN</name>
<proteinExistence type="predicted"/>
<dbReference type="Gene3D" id="3.50.50.60">
    <property type="entry name" value="FAD/NAD(P)-binding domain"/>
    <property type="match status" value="1"/>
</dbReference>
<evidence type="ECO:0000313" key="2">
    <source>
        <dbReference type="EMBL" id="UUY48842.1"/>
    </source>
</evidence>
<dbReference type="PANTHER" id="PTHR10668:SF105">
    <property type="entry name" value="DEHYDROGENASE-RELATED"/>
    <property type="match status" value="1"/>
</dbReference>
<dbReference type="SUPFAM" id="SSF51905">
    <property type="entry name" value="FAD/NAD(P)-binding domain"/>
    <property type="match status" value="1"/>
</dbReference>
<evidence type="ECO:0000256" key="1">
    <source>
        <dbReference type="SAM" id="MobiDB-lite"/>
    </source>
</evidence>
<evidence type="ECO:0000313" key="3">
    <source>
        <dbReference type="Proteomes" id="UP001057738"/>
    </source>
</evidence>
<reference evidence="2" key="1">
    <citation type="submission" date="2022-08" db="EMBL/GenBank/DDBJ databases">
        <authorList>
            <person name="Tian L."/>
        </authorList>
    </citation>
    <scope>NUCLEOTIDE SEQUENCE</scope>
    <source>
        <strain evidence="2">CM253</strain>
    </source>
</reference>
<sequence length="496" mass="51954">MSPDAVIVGTGPNGLAAGVTLARAGLSVALYEARDTIGGGLRTEALFDSDIPHDICAAVHPMALASPFFREFELTQRGVQMLHSPASYAHPLPHGAAGIAYRDLDATCAGLGIDGPRWRSLMQPLLDHSDGIVSLLLSGHRALLRDPIAPLLLARDVLGHGTRLSAARFATQQARALLTGVAAHAVGRLPSLASAAVAMLLGHLAHGSGWPVVGGGSARIADALAAEITARGGTFHTGHLVSDLAELPRTTAVLLDVSPKILARITAGRLPTAYERALTRYRYGPGAAKADFLVTEPIPWADSTVGQATTVHLGGTQAHMIRTETATAAGILTDEPFVLVVDPAIADPGRARPDKRPIWAYAHVPNGDTTDPVELISARIEQYAPGFRDTVIASRGIPAAAYETYNPNYVGGDIGTGAMTIRQSLLRPAPRLNPYRVPIPGVYLSSAATPPGPGVHGMSGYYAACAALRREFGIPVPPPLGPEPPTADRSRSRRLL</sequence>
<dbReference type="Proteomes" id="UP001057738">
    <property type="component" value="Chromosome"/>
</dbReference>